<dbReference type="Proteomes" id="UP000266196">
    <property type="component" value="Unassembled WGS sequence"/>
</dbReference>
<comment type="caution">
    <text evidence="1">The sequence shown here is derived from an EMBL/GenBank/DDBJ whole genome shotgun (WGS) entry which is preliminary data.</text>
</comment>
<dbReference type="AlphaFoldDB" id="A0A397FDD0"/>
<sequence length="89" mass="10070">MSTRAAAVLFGFDHGEVRGIIAAVNERTLHDQCFIRDELVNFIRGVLCINDSLIQAFTERIKIATKVAEKETKKVEREAELKVKKKVLV</sequence>
<organism evidence="1 3">
    <name type="scientific">Aphanomyces astaci</name>
    <name type="common">Crayfish plague agent</name>
    <dbReference type="NCBI Taxonomy" id="112090"/>
    <lineage>
        <taxon>Eukaryota</taxon>
        <taxon>Sar</taxon>
        <taxon>Stramenopiles</taxon>
        <taxon>Oomycota</taxon>
        <taxon>Saprolegniomycetes</taxon>
        <taxon>Saprolegniales</taxon>
        <taxon>Verrucalvaceae</taxon>
        <taxon>Aphanomyces</taxon>
    </lineage>
</organism>
<dbReference type="Proteomes" id="UP000275652">
    <property type="component" value="Unassembled WGS sequence"/>
</dbReference>
<name>A0A397FDD0_APHAT</name>
<proteinExistence type="predicted"/>
<accession>A0A397FDD0</accession>
<evidence type="ECO:0000313" key="4">
    <source>
        <dbReference type="Proteomes" id="UP000275652"/>
    </source>
</evidence>
<protein>
    <submittedName>
        <fullName evidence="1">Uncharacterized protein</fullName>
    </submittedName>
</protein>
<dbReference type="EMBL" id="QUTE01009065">
    <property type="protein sequence ID" value="RHZ21010.1"/>
    <property type="molecule type" value="Genomic_DNA"/>
</dbReference>
<reference evidence="2 4" key="1">
    <citation type="journal article" date="2018" name="J. Invertebr. Pathol.">
        <title>New genotyping method for the causative agent of crayfish plague (Aphanomyces astaci) based on whole genome data.</title>
        <authorList>
            <person name="Minardi D."/>
            <person name="Studholme D.J."/>
            <person name="van der Giezen M."/>
            <person name="Pretto T."/>
            <person name="Oidtmann B."/>
        </authorList>
    </citation>
    <scope>NUCLEOTIDE SEQUENCE [LARGE SCALE GENOMIC DNA]</scope>
    <source>
        <strain evidence="2 4">KB13</strain>
    </source>
</reference>
<dbReference type="EMBL" id="QUTI01010786">
    <property type="protein sequence ID" value="RLO12913.1"/>
    <property type="molecule type" value="Genomic_DNA"/>
</dbReference>
<gene>
    <name evidence="2" type="ORF">DYB28_010215</name>
    <name evidence="1" type="ORF">DYB31_011121</name>
</gene>
<reference evidence="1 3" key="2">
    <citation type="submission" date="2018-08" db="EMBL/GenBank/DDBJ databases">
        <title>Aphanomyces genome sequencing and annotation.</title>
        <authorList>
            <person name="Minardi D."/>
            <person name="Oidtmann B."/>
            <person name="Van Der Giezen M."/>
            <person name="Studholme D.J."/>
        </authorList>
    </citation>
    <scope>NUCLEOTIDE SEQUENCE [LARGE SCALE GENOMIC DNA]</scope>
    <source>
        <strain evidence="1 3">197901</strain>
    </source>
</reference>
<evidence type="ECO:0000313" key="2">
    <source>
        <dbReference type="EMBL" id="RLO12913.1"/>
    </source>
</evidence>
<evidence type="ECO:0000313" key="1">
    <source>
        <dbReference type="EMBL" id="RHZ21010.1"/>
    </source>
</evidence>
<evidence type="ECO:0000313" key="3">
    <source>
        <dbReference type="Proteomes" id="UP000266196"/>
    </source>
</evidence>